<accession>A0AAD9N9Z3</accession>
<name>A0AAD9N9Z3_RIDPI</name>
<evidence type="ECO:0000256" key="5">
    <source>
        <dbReference type="SAM" id="SignalP"/>
    </source>
</evidence>
<evidence type="ECO:0000256" key="4">
    <source>
        <dbReference type="ARBA" id="ARBA00023157"/>
    </source>
</evidence>
<evidence type="ECO:0000313" key="7">
    <source>
        <dbReference type="EMBL" id="KAK2162547.1"/>
    </source>
</evidence>
<dbReference type="AlphaFoldDB" id="A0AAD9N9Z3"/>
<keyword evidence="3 5" id="KW-0732">Signal</keyword>
<dbReference type="InterPro" id="IPR029034">
    <property type="entry name" value="Cystine-knot_cytokine"/>
</dbReference>
<feature type="domain" description="DAN" evidence="6">
    <location>
        <begin position="41"/>
        <end position="98"/>
    </location>
</feature>
<gene>
    <name evidence="7" type="ORF">NP493_1510g00009</name>
</gene>
<comment type="subcellular location">
    <subcellularLocation>
        <location evidence="1">Secreted</location>
    </subcellularLocation>
</comment>
<dbReference type="Proteomes" id="UP001209878">
    <property type="component" value="Unassembled WGS sequence"/>
</dbReference>
<protein>
    <recommendedName>
        <fullName evidence="6">DAN domain-containing protein</fullName>
    </recommendedName>
</protein>
<dbReference type="Gene3D" id="2.10.90.10">
    <property type="entry name" value="Cystine-knot cytokines"/>
    <property type="match status" value="1"/>
</dbReference>
<dbReference type="Pfam" id="PF03045">
    <property type="entry name" value="DAN"/>
    <property type="match status" value="1"/>
</dbReference>
<keyword evidence="8" id="KW-1185">Reference proteome</keyword>
<evidence type="ECO:0000313" key="8">
    <source>
        <dbReference type="Proteomes" id="UP001209878"/>
    </source>
</evidence>
<proteinExistence type="predicted"/>
<dbReference type="EMBL" id="JAODUO010001514">
    <property type="protein sequence ID" value="KAK2162547.1"/>
    <property type="molecule type" value="Genomic_DNA"/>
</dbReference>
<reference evidence="7" key="1">
    <citation type="journal article" date="2023" name="Mol. Biol. Evol.">
        <title>Third-Generation Sequencing Reveals the Adaptive Role of the Epigenome in Three Deep-Sea Polychaetes.</title>
        <authorList>
            <person name="Perez M."/>
            <person name="Aroh O."/>
            <person name="Sun Y."/>
            <person name="Lan Y."/>
            <person name="Juniper S.K."/>
            <person name="Young C.R."/>
            <person name="Angers B."/>
            <person name="Qian P.Y."/>
        </authorList>
    </citation>
    <scope>NUCLEOTIDE SEQUENCE</scope>
    <source>
        <strain evidence="7">R07B-5</strain>
    </source>
</reference>
<organism evidence="7 8">
    <name type="scientific">Ridgeia piscesae</name>
    <name type="common">Tubeworm</name>
    <dbReference type="NCBI Taxonomy" id="27915"/>
    <lineage>
        <taxon>Eukaryota</taxon>
        <taxon>Metazoa</taxon>
        <taxon>Spiralia</taxon>
        <taxon>Lophotrochozoa</taxon>
        <taxon>Annelida</taxon>
        <taxon>Polychaeta</taxon>
        <taxon>Sedentaria</taxon>
        <taxon>Canalipalpata</taxon>
        <taxon>Sabellida</taxon>
        <taxon>Siboglinidae</taxon>
        <taxon>Ridgeia</taxon>
    </lineage>
</organism>
<evidence type="ECO:0000256" key="2">
    <source>
        <dbReference type="ARBA" id="ARBA00022525"/>
    </source>
</evidence>
<comment type="caution">
    <text evidence="7">The sequence shown here is derived from an EMBL/GenBank/DDBJ whole genome shotgun (WGS) entry which is preliminary data.</text>
</comment>
<keyword evidence="4" id="KW-1015">Disulfide bond</keyword>
<feature type="chain" id="PRO_5041907408" description="DAN domain-containing protein" evidence="5">
    <location>
        <begin position="19"/>
        <end position="167"/>
    </location>
</feature>
<dbReference type="InterPro" id="IPR004133">
    <property type="entry name" value="DAN_dom"/>
</dbReference>
<keyword evidence="2" id="KW-0964">Secreted</keyword>
<evidence type="ECO:0000256" key="1">
    <source>
        <dbReference type="ARBA" id="ARBA00004613"/>
    </source>
</evidence>
<feature type="signal peptide" evidence="5">
    <location>
        <begin position="1"/>
        <end position="18"/>
    </location>
</feature>
<evidence type="ECO:0000256" key="3">
    <source>
        <dbReference type="ARBA" id="ARBA00022729"/>
    </source>
</evidence>
<evidence type="ECO:0000259" key="6">
    <source>
        <dbReference type="Pfam" id="PF03045"/>
    </source>
</evidence>
<sequence length="167" mass="18891">MAFHTSTLMLFILHIVVSAVVVSPMLKTADSETGTNVAGLTDRCRIRRIVHRIEHPGCLSKRLLSFACRGGCESYSQYSDAIAGIERYCSCCQPSGEVLRKVRRSGYVYKTRRRKPHSWACSTDHDTDRMHLPAVRRRRTGTRTGCCQPSQPISLHKRKRIRLESSG</sequence>
<dbReference type="GO" id="GO:0005576">
    <property type="term" value="C:extracellular region"/>
    <property type="evidence" value="ECO:0007669"/>
    <property type="project" value="UniProtKB-SubCell"/>
</dbReference>